<evidence type="ECO:0000313" key="11">
    <source>
        <dbReference type="EMBL" id="CUK14071.1"/>
    </source>
</evidence>
<dbReference type="Proteomes" id="UP000051870">
    <property type="component" value="Unassembled WGS sequence"/>
</dbReference>
<keyword evidence="12" id="KW-1185">Reference proteome</keyword>
<comment type="caution">
    <text evidence="7">Lacks conserved residue(s) required for the propagation of feature annotation.</text>
</comment>
<dbReference type="STRING" id="1715693.PH7735_03868"/>
<dbReference type="Pfam" id="PF00924">
    <property type="entry name" value="MS_channel_2nd"/>
    <property type="match status" value="1"/>
</dbReference>
<evidence type="ECO:0000313" key="12">
    <source>
        <dbReference type="Proteomes" id="UP000051870"/>
    </source>
</evidence>
<feature type="signal peptide" evidence="8">
    <location>
        <begin position="1"/>
        <end position="30"/>
    </location>
</feature>
<dbReference type="InterPro" id="IPR023408">
    <property type="entry name" value="MscS_beta-dom_sf"/>
</dbReference>
<keyword evidence="6 7" id="KW-0472">Membrane</keyword>
<evidence type="ECO:0000259" key="10">
    <source>
        <dbReference type="Pfam" id="PF21082"/>
    </source>
</evidence>
<feature type="transmembrane region" description="Helical" evidence="7">
    <location>
        <begin position="266"/>
        <end position="286"/>
    </location>
</feature>
<dbReference type="SUPFAM" id="SSF50182">
    <property type="entry name" value="Sm-like ribonucleoproteins"/>
    <property type="match status" value="1"/>
</dbReference>
<evidence type="ECO:0000256" key="7">
    <source>
        <dbReference type="RuleBase" id="RU369025"/>
    </source>
</evidence>
<comment type="similarity">
    <text evidence="2 7">Belongs to the MscS (TC 1.A.23) family.</text>
</comment>
<keyword evidence="8" id="KW-0732">Signal</keyword>
<keyword evidence="7" id="KW-0407">Ion channel</keyword>
<dbReference type="RefSeq" id="WP_233488360.1">
    <property type="nucleotide sequence ID" value="NZ_CYTW01000007.1"/>
</dbReference>
<name>A0A0P1IHX3_9RHOB</name>
<dbReference type="GeneID" id="83882836"/>
<reference evidence="12" key="1">
    <citation type="submission" date="2015-09" db="EMBL/GenBank/DDBJ databases">
        <authorList>
            <person name="Rodrigo-Torres Lidia"/>
            <person name="Arahal R.David."/>
        </authorList>
    </citation>
    <scope>NUCLEOTIDE SEQUENCE [LARGE SCALE GENOMIC DNA]</scope>
    <source>
        <strain evidence="12">CECT 7735</strain>
    </source>
</reference>
<dbReference type="PANTHER" id="PTHR30221">
    <property type="entry name" value="SMALL-CONDUCTANCE MECHANOSENSITIVE CHANNEL"/>
    <property type="match status" value="1"/>
</dbReference>
<protein>
    <recommendedName>
        <fullName evidence="7">Small-conductance mechanosensitive channel</fullName>
    </recommendedName>
</protein>
<dbReference type="InterPro" id="IPR049278">
    <property type="entry name" value="MS_channel_C"/>
</dbReference>
<organism evidence="11 12">
    <name type="scientific">Shimia thalassica</name>
    <dbReference type="NCBI Taxonomy" id="1715693"/>
    <lineage>
        <taxon>Bacteria</taxon>
        <taxon>Pseudomonadati</taxon>
        <taxon>Pseudomonadota</taxon>
        <taxon>Alphaproteobacteria</taxon>
        <taxon>Rhodobacterales</taxon>
        <taxon>Roseobacteraceae</taxon>
    </lineage>
</organism>
<evidence type="ECO:0000256" key="5">
    <source>
        <dbReference type="ARBA" id="ARBA00022989"/>
    </source>
</evidence>
<dbReference type="SUPFAM" id="SSF82689">
    <property type="entry name" value="Mechanosensitive channel protein MscS (YggB), C-terminal domain"/>
    <property type="match status" value="1"/>
</dbReference>
<comment type="subunit">
    <text evidence="7">Homoheptamer.</text>
</comment>
<keyword evidence="7" id="KW-0997">Cell inner membrane</keyword>
<evidence type="ECO:0000256" key="4">
    <source>
        <dbReference type="ARBA" id="ARBA00022692"/>
    </source>
</evidence>
<dbReference type="InterPro" id="IPR045275">
    <property type="entry name" value="MscS_archaea/bacteria_type"/>
</dbReference>
<feature type="transmembrane region" description="Helical" evidence="7">
    <location>
        <begin position="321"/>
        <end position="339"/>
    </location>
</feature>
<evidence type="ECO:0000256" key="6">
    <source>
        <dbReference type="ARBA" id="ARBA00023136"/>
    </source>
</evidence>
<dbReference type="EMBL" id="CYTW01000007">
    <property type="protein sequence ID" value="CUK14071.1"/>
    <property type="molecule type" value="Genomic_DNA"/>
</dbReference>
<dbReference type="InterPro" id="IPR010920">
    <property type="entry name" value="LSM_dom_sf"/>
</dbReference>
<gene>
    <name evidence="11" type="ORF">PH7735_03868</name>
</gene>
<feature type="chain" id="PRO_5006065290" description="Small-conductance mechanosensitive channel" evidence="8">
    <location>
        <begin position="31"/>
        <end position="551"/>
    </location>
</feature>
<comment type="function">
    <text evidence="7">Mechanosensitive channel that participates in the regulation of osmotic pressure changes within the cell, opening in response to stretch forces in the membrane lipid bilayer, without the need for other proteins. Contributes to normal resistance to hypoosmotic shock. Forms an ion channel of 1.0 nanosiemens conductance with a slight preference for anions.</text>
</comment>
<evidence type="ECO:0000256" key="1">
    <source>
        <dbReference type="ARBA" id="ARBA00004651"/>
    </source>
</evidence>
<evidence type="ECO:0000256" key="8">
    <source>
        <dbReference type="SAM" id="SignalP"/>
    </source>
</evidence>
<dbReference type="InterPro" id="IPR006685">
    <property type="entry name" value="MscS_channel_2nd"/>
</dbReference>
<feature type="domain" description="Mechanosensitive ion channel MscS" evidence="9">
    <location>
        <begin position="364"/>
        <end position="431"/>
    </location>
</feature>
<evidence type="ECO:0000259" key="9">
    <source>
        <dbReference type="Pfam" id="PF00924"/>
    </source>
</evidence>
<dbReference type="Gene3D" id="2.30.30.60">
    <property type="match status" value="1"/>
</dbReference>
<feature type="transmembrane region" description="Helical" evidence="7">
    <location>
        <begin position="220"/>
        <end position="246"/>
    </location>
</feature>
<dbReference type="PANTHER" id="PTHR30221:SF18">
    <property type="entry name" value="SLL0590 PROTEIN"/>
    <property type="match status" value="1"/>
</dbReference>
<proteinExistence type="inferred from homology"/>
<evidence type="ECO:0000256" key="3">
    <source>
        <dbReference type="ARBA" id="ARBA00022475"/>
    </source>
</evidence>
<dbReference type="Gene3D" id="3.30.70.100">
    <property type="match status" value="1"/>
</dbReference>
<dbReference type="AlphaFoldDB" id="A0A0P1IHX3"/>
<keyword evidence="4 7" id="KW-0812">Transmembrane</keyword>
<feature type="domain" description="Mechanosensitive ion channel MscS C-terminal" evidence="10">
    <location>
        <begin position="441"/>
        <end position="521"/>
    </location>
</feature>
<feature type="transmembrane region" description="Helical" evidence="7">
    <location>
        <begin position="351"/>
        <end position="377"/>
    </location>
</feature>
<dbReference type="Pfam" id="PF21082">
    <property type="entry name" value="MS_channel_3rd"/>
    <property type="match status" value="1"/>
</dbReference>
<accession>A0A0P1IHX3</accession>
<keyword evidence="5 7" id="KW-1133">Transmembrane helix</keyword>
<keyword evidence="3" id="KW-1003">Cell membrane</keyword>
<dbReference type="GO" id="GO:0008381">
    <property type="term" value="F:mechanosensitive monoatomic ion channel activity"/>
    <property type="evidence" value="ECO:0007669"/>
    <property type="project" value="InterPro"/>
</dbReference>
<feature type="transmembrane region" description="Helical" evidence="7">
    <location>
        <begin position="159"/>
        <end position="180"/>
    </location>
</feature>
<sequence length="551" mass="60681">MNTSMMVGRCLRNMLLWLCLTLAMISPSWAQNAPETEPEEAGLAADDEDAFAAPVVVDGEELFVVRGSSALPATARAEKVQERLEAVAEASDATEVDVKLLENEFGIEIQIDGRMITITTQADAAYEKFDLDILAGLQAEAIEKAILAYRDDRSGAARVGSAFAAIIWTLLFAGISVLFFRKRQQLVEFVTRTIRKQFATVEEKTQAVIRGKAIAAIAGYLVNVMLWVGYLALFYYYLSFVLLSFAETRPVAELLLNYVSQPLANFARGVIGFIPNLIVLGIIAAITRTVLQAVALFFSNLEQGIFALGDFEKHWIAPTNMLVRLVVVIVALVFAYPYIPGSDSRAFQGLTILAGVMLSLGSNTVVSNMMAGLFVIYRRSTNIGDRVQIGDKTGDVVEIKLMETLIRSTKNELVSIPNSQLLNSEVVNLTRKIDGRGLLVHTTVGIGYEEPPAKVDAMLIEAARRTKGLKRSPPPFVLWNKLADFAINYEINAFTSRGEELPKILSDLHRNIVAVFNENNTQIMTPFYTADPEVPKVPDTEWDGTLNGDEK</sequence>
<keyword evidence="7" id="KW-0406">Ion transport</keyword>
<keyword evidence="7" id="KW-0813">Transport</keyword>
<dbReference type="InterPro" id="IPR011066">
    <property type="entry name" value="MscS_channel_C_sf"/>
</dbReference>
<dbReference type="GO" id="GO:0005886">
    <property type="term" value="C:plasma membrane"/>
    <property type="evidence" value="ECO:0007669"/>
    <property type="project" value="UniProtKB-SubCell"/>
</dbReference>
<evidence type="ECO:0000256" key="2">
    <source>
        <dbReference type="ARBA" id="ARBA00008017"/>
    </source>
</evidence>
<comment type="subcellular location">
    <subcellularLocation>
        <location evidence="7">Cell inner membrane</location>
        <topology evidence="7">Multi-pass membrane protein</topology>
    </subcellularLocation>
    <subcellularLocation>
        <location evidence="1">Cell membrane</location>
        <topology evidence="1">Multi-pass membrane protein</topology>
    </subcellularLocation>
</comment>